<dbReference type="Pfam" id="PF17932">
    <property type="entry name" value="TetR_C_24"/>
    <property type="match status" value="1"/>
</dbReference>
<evidence type="ECO:0000256" key="2">
    <source>
        <dbReference type="ARBA" id="ARBA00023015"/>
    </source>
</evidence>
<accession>A0ABZ1JT39</accession>
<dbReference type="RefSeq" id="WP_328939153.1">
    <property type="nucleotide sequence ID" value="NZ_CP108133.1"/>
</dbReference>
<keyword evidence="1" id="KW-0678">Repressor</keyword>
<dbReference type="Gene3D" id="1.10.357.10">
    <property type="entry name" value="Tetracycline Repressor, domain 2"/>
    <property type="match status" value="1"/>
</dbReference>
<protein>
    <submittedName>
        <fullName evidence="7">TetR/AcrR family transcriptional regulator</fullName>
    </submittedName>
</protein>
<dbReference type="InterPro" id="IPR041490">
    <property type="entry name" value="KstR2_TetR_C"/>
</dbReference>
<gene>
    <name evidence="7" type="ORF">OG288_36635</name>
</gene>
<evidence type="ECO:0000256" key="5">
    <source>
        <dbReference type="PROSITE-ProRule" id="PRU00335"/>
    </source>
</evidence>
<dbReference type="Proteomes" id="UP001432166">
    <property type="component" value="Chromosome"/>
</dbReference>
<evidence type="ECO:0000313" key="8">
    <source>
        <dbReference type="Proteomes" id="UP001432166"/>
    </source>
</evidence>
<keyword evidence="4" id="KW-0804">Transcription</keyword>
<evidence type="ECO:0000259" key="6">
    <source>
        <dbReference type="PROSITE" id="PS50977"/>
    </source>
</evidence>
<dbReference type="InterPro" id="IPR001647">
    <property type="entry name" value="HTH_TetR"/>
</dbReference>
<dbReference type="PRINTS" id="PR00455">
    <property type="entry name" value="HTHTETR"/>
</dbReference>
<dbReference type="PROSITE" id="PS50977">
    <property type="entry name" value="HTH_TETR_2"/>
    <property type="match status" value="1"/>
</dbReference>
<feature type="domain" description="HTH tetR-type" evidence="6">
    <location>
        <begin position="5"/>
        <end position="65"/>
    </location>
</feature>
<organism evidence="7 8">
    <name type="scientific">Streptomyces tauricus</name>
    <dbReference type="NCBI Taxonomy" id="68274"/>
    <lineage>
        <taxon>Bacteria</taxon>
        <taxon>Bacillati</taxon>
        <taxon>Actinomycetota</taxon>
        <taxon>Actinomycetes</taxon>
        <taxon>Kitasatosporales</taxon>
        <taxon>Streptomycetaceae</taxon>
        <taxon>Streptomyces</taxon>
        <taxon>Streptomyces aurantiacus group</taxon>
    </lineage>
</organism>
<dbReference type="PANTHER" id="PTHR30055">
    <property type="entry name" value="HTH-TYPE TRANSCRIPTIONAL REGULATOR RUTR"/>
    <property type="match status" value="1"/>
</dbReference>
<name>A0ABZ1JT39_9ACTN</name>
<dbReference type="InterPro" id="IPR036271">
    <property type="entry name" value="Tet_transcr_reg_TetR-rel_C_sf"/>
</dbReference>
<dbReference type="SUPFAM" id="SSF46689">
    <property type="entry name" value="Homeodomain-like"/>
    <property type="match status" value="1"/>
</dbReference>
<dbReference type="Pfam" id="PF00440">
    <property type="entry name" value="TetR_N"/>
    <property type="match status" value="1"/>
</dbReference>
<keyword evidence="2" id="KW-0805">Transcription regulation</keyword>
<feature type="DNA-binding region" description="H-T-H motif" evidence="5">
    <location>
        <begin position="28"/>
        <end position="47"/>
    </location>
</feature>
<dbReference type="SUPFAM" id="SSF48498">
    <property type="entry name" value="Tetracyclin repressor-like, C-terminal domain"/>
    <property type="match status" value="1"/>
</dbReference>
<evidence type="ECO:0000256" key="4">
    <source>
        <dbReference type="ARBA" id="ARBA00023163"/>
    </source>
</evidence>
<dbReference type="InterPro" id="IPR050109">
    <property type="entry name" value="HTH-type_TetR-like_transc_reg"/>
</dbReference>
<keyword evidence="3 5" id="KW-0238">DNA-binding</keyword>
<dbReference type="EMBL" id="CP108133">
    <property type="protein sequence ID" value="WTP53362.1"/>
    <property type="molecule type" value="Genomic_DNA"/>
</dbReference>
<dbReference type="Gene3D" id="1.10.10.60">
    <property type="entry name" value="Homeodomain-like"/>
    <property type="match status" value="1"/>
</dbReference>
<dbReference type="PANTHER" id="PTHR30055:SF175">
    <property type="entry name" value="HTH-TYPE TRANSCRIPTIONAL REPRESSOR KSTR2"/>
    <property type="match status" value="1"/>
</dbReference>
<evidence type="ECO:0000256" key="1">
    <source>
        <dbReference type="ARBA" id="ARBA00022491"/>
    </source>
</evidence>
<reference evidence="7" key="1">
    <citation type="submission" date="2022-10" db="EMBL/GenBank/DDBJ databases">
        <title>The complete genomes of actinobacterial strains from the NBC collection.</title>
        <authorList>
            <person name="Joergensen T.S."/>
            <person name="Alvarez Arevalo M."/>
            <person name="Sterndorff E.B."/>
            <person name="Faurdal D."/>
            <person name="Vuksanovic O."/>
            <person name="Mourched A.-S."/>
            <person name="Charusanti P."/>
            <person name="Shaw S."/>
            <person name="Blin K."/>
            <person name="Weber T."/>
        </authorList>
    </citation>
    <scope>NUCLEOTIDE SEQUENCE</scope>
    <source>
        <strain evidence="7">NBC_00189</strain>
    </source>
</reference>
<proteinExistence type="predicted"/>
<evidence type="ECO:0000256" key="3">
    <source>
        <dbReference type="ARBA" id="ARBA00023125"/>
    </source>
</evidence>
<sequence length="235" mass="26841">MARKAIVRDEVVRAATRLFKERGIRGVSLQDIADEVGLTKGALYHYFSNRDDLLRHVFGDWITREFEALREHTSGSESATAKLRDYVRYHVSSVVNNVDLYSLSFSSEMEIPPDIRAKFRRLKRQSDEVLKEILRQGMADGELEARDEKVIAFAIDGMCNWLFQWYTPEGPKSAAEIADDFIDLLLRGLLRNDSSGPVETDRQHDAVGRAEYHARAIRFHSERLEQLLPGLASSD</sequence>
<keyword evidence="8" id="KW-1185">Reference proteome</keyword>
<dbReference type="InterPro" id="IPR009057">
    <property type="entry name" value="Homeodomain-like_sf"/>
</dbReference>
<evidence type="ECO:0000313" key="7">
    <source>
        <dbReference type="EMBL" id="WTP53362.1"/>
    </source>
</evidence>